<keyword evidence="1" id="KW-0812">Transmembrane</keyword>
<feature type="transmembrane region" description="Helical" evidence="1">
    <location>
        <begin position="12"/>
        <end position="37"/>
    </location>
</feature>
<evidence type="ECO:0000313" key="2">
    <source>
        <dbReference type="EMBL" id="RHW70455.1"/>
    </source>
</evidence>
<comment type="caution">
    <text evidence="2">The sequence shown here is derived from an EMBL/GenBank/DDBJ whole genome shotgun (WGS) entry which is preliminary data.</text>
</comment>
<dbReference type="EMBL" id="QSBY01000009">
    <property type="protein sequence ID" value="RHW70455.1"/>
    <property type="molecule type" value="Genomic_DNA"/>
</dbReference>
<protein>
    <recommendedName>
        <fullName evidence="3">Transmembrane protein</fullName>
    </recommendedName>
</protein>
<accession>A0A3L6L2K8</accession>
<keyword evidence="1" id="KW-1133">Transmembrane helix</keyword>
<gene>
    <name evidence="2" type="ORF">DPX39_090020000</name>
</gene>
<evidence type="ECO:0008006" key="3">
    <source>
        <dbReference type="Google" id="ProtNLM"/>
    </source>
</evidence>
<reference evidence="2" key="1">
    <citation type="submission" date="2018-09" db="EMBL/GenBank/DDBJ databases">
        <title>whole genome sequence of T. equiperdum IVM-t1 strain.</title>
        <authorList>
            <person name="Suganuma K."/>
        </authorList>
    </citation>
    <scope>NUCLEOTIDE SEQUENCE [LARGE SCALE GENOMIC DNA]</scope>
    <source>
        <strain evidence="2">IVM-t1</strain>
    </source>
</reference>
<dbReference type="AlphaFoldDB" id="A0A3L6L2K8"/>
<proteinExistence type="predicted"/>
<organism evidence="2">
    <name type="scientific">Trypanosoma brucei equiperdum</name>
    <dbReference type="NCBI Taxonomy" id="630700"/>
    <lineage>
        <taxon>Eukaryota</taxon>
        <taxon>Discoba</taxon>
        <taxon>Euglenozoa</taxon>
        <taxon>Kinetoplastea</taxon>
        <taxon>Metakinetoplastina</taxon>
        <taxon>Trypanosomatida</taxon>
        <taxon>Trypanosomatidae</taxon>
        <taxon>Trypanosoma</taxon>
    </lineage>
</organism>
<sequence>MCVIMFFLRLVYIYEFSIVVTIIYFVLIALLVFYLFLRRRGVGREVFVGFSAQTETQFVGFEGRCVWGGRVYVYIYIYIENKLLSSVRGSAPSSSLRDKSSVCNNDILLYPRVCRGVCVEVTKSEEEKEGKFSLVDEVLCEHS</sequence>
<keyword evidence="1" id="KW-0472">Membrane</keyword>
<name>A0A3L6L2K8_9TRYP</name>
<evidence type="ECO:0000256" key="1">
    <source>
        <dbReference type="SAM" id="Phobius"/>
    </source>
</evidence>
<dbReference type="Proteomes" id="UP000266743">
    <property type="component" value="Chromosome 9"/>
</dbReference>